<dbReference type="AlphaFoldDB" id="A0A1E5GD53"/>
<reference evidence="3" key="1">
    <citation type="submission" date="2016-09" db="EMBL/GenBank/DDBJ databases">
        <authorList>
            <person name="Gulvik C.A."/>
        </authorList>
    </citation>
    <scope>NUCLEOTIDE SEQUENCE [LARGE SCALE GENOMIC DNA]</scope>
    <source>
        <strain evidence="3">LMG 8895</strain>
    </source>
</reference>
<dbReference type="OrthoDB" id="2192224at2"/>
<organism evidence="2 3">
    <name type="scientific">Enterococcus termitis</name>
    <dbReference type="NCBI Taxonomy" id="332950"/>
    <lineage>
        <taxon>Bacteria</taxon>
        <taxon>Bacillati</taxon>
        <taxon>Bacillota</taxon>
        <taxon>Bacilli</taxon>
        <taxon>Lactobacillales</taxon>
        <taxon>Enterococcaceae</taxon>
        <taxon>Enterococcus</taxon>
    </lineage>
</organism>
<dbReference type="Pfam" id="PF05043">
    <property type="entry name" value="Mga"/>
    <property type="match status" value="1"/>
</dbReference>
<evidence type="ECO:0000313" key="3">
    <source>
        <dbReference type="Proteomes" id="UP000095094"/>
    </source>
</evidence>
<name>A0A1E5GD53_9ENTE</name>
<dbReference type="Proteomes" id="UP000095094">
    <property type="component" value="Unassembled WGS sequence"/>
</dbReference>
<keyword evidence="3" id="KW-1185">Reference proteome</keyword>
<dbReference type="EMBL" id="MIJY01000043">
    <property type="protein sequence ID" value="OEG10656.1"/>
    <property type="molecule type" value="Genomic_DNA"/>
</dbReference>
<evidence type="ECO:0000259" key="1">
    <source>
        <dbReference type="Pfam" id="PF05043"/>
    </source>
</evidence>
<dbReference type="InterPro" id="IPR036388">
    <property type="entry name" value="WH-like_DNA-bd_sf"/>
</dbReference>
<dbReference type="RefSeq" id="WP_069664437.1">
    <property type="nucleotide sequence ID" value="NZ_JBHUJJ010000001.1"/>
</dbReference>
<gene>
    <name evidence="2" type="ORF">BCR25_09340</name>
</gene>
<dbReference type="Gene3D" id="1.10.10.10">
    <property type="entry name" value="Winged helix-like DNA-binding domain superfamily/Winged helix DNA-binding domain"/>
    <property type="match status" value="2"/>
</dbReference>
<feature type="domain" description="Mga helix-turn-helix" evidence="1">
    <location>
        <begin position="76"/>
        <end position="160"/>
    </location>
</feature>
<proteinExistence type="predicted"/>
<dbReference type="InterPro" id="IPR007737">
    <property type="entry name" value="Mga_HTH"/>
</dbReference>
<accession>A0A1E5GD53</accession>
<sequence>MRLFLDEIYDRRIKVLNFITASRKEVTISEIAKATGLAKRTVSIFVKQFEQELDVSDGTYTVHYIGQTIKSVSANNLDLNGVGSELLLQSTIYKIIKYLFLYDGIDVKKFCETEFLSPATFSRYRQKLKKILRKCGLDLSRENRIIGEELRIRNFLLLFFSNAANFWLFNEHEYKEMNAYFAKSFEDWEELSCSKQLKINLIVYISIIRSNQKNFVENKTLTRLSKKRMKEPKVKILYDYFSLKKNKSNEQVWSETSTAQFFFYKEQIFIEPLEQEIYEEFFSEENFSFVQYSKAFTCKMLTQFFGGLKEEYLYLSIRKEIDLFHLVLHTCFIDHSIFYYIYDEENFFYADQLETEIKEQVEAAISELRTTDYNDFYQKLPKYIDSTSFNDYTYLIIYTLLAQFKTVEFPSVKILVQNSKIFASTLLKDKISLLFGDRVICVENVSPDVDIIVTDISLAETTKNFEQIYVATFSDFADFSSLVEAVQLKLFEKYEQRVMYYRENKLDNAIQPHKKFE</sequence>
<comment type="caution">
    <text evidence="2">The sequence shown here is derived from an EMBL/GenBank/DDBJ whole genome shotgun (WGS) entry which is preliminary data.</text>
</comment>
<evidence type="ECO:0000313" key="2">
    <source>
        <dbReference type="EMBL" id="OEG10656.1"/>
    </source>
</evidence>
<protein>
    <recommendedName>
        <fullName evidence="1">Mga helix-turn-helix domain-containing protein</fullName>
    </recommendedName>
</protein>